<dbReference type="Proteomes" id="UP001319080">
    <property type="component" value="Unassembled WGS sequence"/>
</dbReference>
<proteinExistence type="predicted"/>
<organism evidence="1 2">
    <name type="scientific">Dawidia cretensis</name>
    <dbReference type="NCBI Taxonomy" id="2782350"/>
    <lineage>
        <taxon>Bacteria</taxon>
        <taxon>Pseudomonadati</taxon>
        <taxon>Bacteroidota</taxon>
        <taxon>Cytophagia</taxon>
        <taxon>Cytophagales</taxon>
        <taxon>Chryseotaleaceae</taxon>
        <taxon>Dawidia</taxon>
    </lineage>
</organism>
<sequence>MTSVHAQNFPVYNNFFINPYLYNPAEAVTDYTYVYALHRQQWTAIEGAPTVSTLTFNTMLNESRAGFGGKISQYKRGLLTTNDITLSYAYAMPVGQKNWLMFGLSGGAISNTIDMAKVSDPNDPVLLEYAANNMQPVSSFGMLYRSGSGFNLGFSLPQLFPPKFNNPGSFTNTTVSPADNVFVTVYYKRKVESKIVSRRSGNVKRKVKTKETIAPLEFYFNYKYSKFGTSQFELLGKLNLSEHFWLGGSYRLPYGLTGNTGFKINRLILAYSYEPVNQPEEGFSQGTHEFMLGLRLGQKKKFKRVAPVLRSTLTKNPAEKHTARFQEGTADPNEINKTESANKRYFVVVKVFVDFNQADTYKRRLQNEQFNGDIFYNPQDRKYYVHVLETTKASEAHEEIKNLKTYTKIKNARLLVVTGEK</sequence>
<gene>
    <name evidence="1" type="ORF">KK062_04845</name>
</gene>
<dbReference type="InterPro" id="IPR019861">
    <property type="entry name" value="PorP/SprF_Bacteroidetes"/>
</dbReference>
<comment type="caution">
    <text evidence="1">The sequence shown here is derived from an EMBL/GenBank/DDBJ whole genome shotgun (WGS) entry which is preliminary data.</text>
</comment>
<accession>A0AAP2GTJ7</accession>
<dbReference type="EMBL" id="JAHESE010000002">
    <property type="protein sequence ID" value="MBT1707535.1"/>
    <property type="molecule type" value="Genomic_DNA"/>
</dbReference>
<keyword evidence="2" id="KW-1185">Reference proteome</keyword>
<dbReference type="NCBIfam" id="TIGR03519">
    <property type="entry name" value="T9SS_PorP_fam"/>
    <property type="match status" value="1"/>
</dbReference>
<reference evidence="1 2" key="1">
    <citation type="submission" date="2021-05" db="EMBL/GenBank/DDBJ databases">
        <title>A Polyphasic approach of four new species of the genus Ohtaekwangia: Ohtaekwangia histidinii sp. nov., Ohtaekwangia cretensis sp. nov., Ohtaekwangia indiensis sp. nov., Ohtaekwangia reichenbachii sp. nov. from diverse environment.</title>
        <authorList>
            <person name="Octaviana S."/>
        </authorList>
    </citation>
    <scope>NUCLEOTIDE SEQUENCE [LARGE SCALE GENOMIC DNA]</scope>
    <source>
        <strain evidence="1 2">PWU5</strain>
    </source>
</reference>
<dbReference type="Pfam" id="PF11751">
    <property type="entry name" value="PorP_SprF"/>
    <property type="match status" value="1"/>
</dbReference>
<name>A0AAP2GTJ7_9BACT</name>
<evidence type="ECO:0000313" key="2">
    <source>
        <dbReference type="Proteomes" id="UP001319080"/>
    </source>
</evidence>
<dbReference type="AlphaFoldDB" id="A0AAP2GTJ7"/>
<protein>
    <submittedName>
        <fullName evidence="1">PorP/SprF family type IX secretion system membrane protein</fullName>
    </submittedName>
</protein>
<evidence type="ECO:0000313" key="1">
    <source>
        <dbReference type="EMBL" id="MBT1707535.1"/>
    </source>
</evidence>